<protein>
    <submittedName>
        <fullName evidence="1">Uncharacterized protein</fullName>
    </submittedName>
</protein>
<organism evidence="1 2">
    <name type="scientific">Bosea vestrisii</name>
    <dbReference type="NCBI Taxonomy" id="151416"/>
    <lineage>
        <taxon>Bacteria</taxon>
        <taxon>Pseudomonadati</taxon>
        <taxon>Pseudomonadota</taxon>
        <taxon>Alphaproteobacteria</taxon>
        <taxon>Hyphomicrobiales</taxon>
        <taxon>Boseaceae</taxon>
        <taxon>Bosea</taxon>
    </lineage>
</organism>
<name>A0ABW0H7B6_9HYPH</name>
<accession>A0ABW0H7B6</accession>
<dbReference type="RefSeq" id="WP_377008002.1">
    <property type="nucleotide sequence ID" value="NZ_JBHSLV010000019.1"/>
</dbReference>
<dbReference type="Proteomes" id="UP001596104">
    <property type="component" value="Unassembled WGS sequence"/>
</dbReference>
<proteinExistence type="predicted"/>
<dbReference type="Gene3D" id="2.40.50.230">
    <property type="entry name" value="Gp5 N-terminal domain"/>
    <property type="match status" value="1"/>
</dbReference>
<dbReference type="EMBL" id="JBHSLV010000019">
    <property type="protein sequence ID" value="MFC5393078.1"/>
    <property type="molecule type" value="Genomic_DNA"/>
</dbReference>
<dbReference type="InterPro" id="IPR037026">
    <property type="entry name" value="Vgr_OB-fold_dom_sf"/>
</dbReference>
<evidence type="ECO:0000313" key="2">
    <source>
        <dbReference type="Proteomes" id="UP001596104"/>
    </source>
</evidence>
<reference evidence="2" key="1">
    <citation type="journal article" date="2019" name="Int. J. Syst. Evol. Microbiol.">
        <title>The Global Catalogue of Microorganisms (GCM) 10K type strain sequencing project: providing services to taxonomists for standard genome sequencing and annotation.</title>
        <authorList>
            <consortium name="The Broad Institute Genomics Platform"/>
            <consortium name="The Broad Institute Genome Sequencing Center for Infectious Disease"/>
            <person name="Wu L."/>
            <person name="Ma J."/>
        </authorList>
    </citation>
    <scope>NUCLEOTIDE SEQUENCE [LARGE SCALE GENOMIC DNA]</scope>
    <source>
        <strain evidence="2">CGMCC 1.16326</strain>
    </source>
</reference>
<evidence type="ECO:0000313" key="1">
    <source>
        <dbReference type="EMBL" id="MFC5393078.1"/>
    </source>
</evidence>
<gene>
    <name evidence="1" type="ORF">ACFPPC_10585</name>
</gene>
<sequence length="149" mass="15976">MSQQSSAFKRGEVRELDPENARAKVEFLDEDGASSFWLSVNSSLASGSGSRTYAMPEIGSQVHCLVDWRGEDGVILGASYSKKDRPPANKATDMAGKLGGGLEYLYDKTAGTFWLKTTGPITLQCGTSTLEIQPGQIVLKAAVIQMIKG</sequence>
<comment type="caution">
    <text evidence="1">The sequence shown here is derived from an EMBL/GenBank/DDBJ whole genome shotgun (WGS) entry which is preliminary data.</text>
</comment>
<keyword evidence="2" id="KW-1185">Reference proteome</keyword>